<evidence type="ECO:0000256" key="2">
    <source>
        <dbReference type="ARBA" id="ARBA00023015"/>
    </source>
</evidence>
<dbReference type="SUPFAM" id="SSF46785">
    <property type="entry name" value="Winged helix' DNA-binding domain"/>
    <property type="match status" value="1"/>
</dbReference>
<dbReference type="InterPro" id="IPR005119">
    <property type="entry name" value="LysR_subst-bd"/>
</dbReference>
<dbReference type="PROSITE" id="PS50931">
    <property type="entry name" value="HTH_LYSR"/>
    <property type="match status" value="1"/>
</dbReference>
<evidence type="ECO:0000256" key="4">
    <source>
        <dbReference type="ARBA" id="ARBA00023163"/>
    </source>
</evidence>
<proteinExistence type="inferred from homology"/>
<dbReference type="EMBL" id="JADKMA010000195">
    <property type="protein sequence ID" value="MBO8195502.1"/>
    <property type="molecule type" value="Genomic_DNA"/>
</dbReference>
<keyword evidence="4" id="KW-0804">Transcription</keyword>
<dbReference type="Gene3D" id="3.40.190.10">
    <property type="entry name" value="Periplasmic binding protein-like II"/>
    <property type="match status" value="2"/>
</dbReference>
<comment type="similarity">
    <text evidence="1">Belongs to the LysR transcriptional regulatory family.</text>
</comment>
<evidence type="ECO:0000313" key="6">
    <source>
        <dbReference type="EMBL" id="MBO8195502.1"/>
    </source>
</evidence>
<keyword evidence="7" id="KW-1185">Reference proteome</keyword>
<dbReference type="InterPro" id="IPR036390">
    <property type="entry name" value="WH_DNA-bd_sf"/>
</dbReference>
<dbReference type="CDD" id="cd08414">
    <property type="entry name" value="PBP2_LTTR_aromatics_like"/>
    <property type="match status" value="1"/>
</dbReference>
<sequence length="311" mass="32806">MSGGGRLETRELWCFVAVAEELHFGAAAARLGLAQSVVSRTIAGVERRLGVRLLNRTTRTVQLTEAGSVLLGRATAALAAIEAAERATVRAAGPAARLVVAAKPDGDAGLLGPCIAAYERQPESAPTELALVGTDELVPRLRDGRADVALIQVPFDATGLDHEELIREPRVVALPSGHPLAAEDLLTLADLRGEPIARWAGESPEVDAYYRGYDPESAYEEGDTTGPVVSDLAEALRLIELGRAVTFLPTSVARRFDGRAIAFRSVADLSPSRLVIAWAEESRSRALAAFVRTATATAASLSRTARAGGPN</sequence>
<dbReference type="Pfam" id="PF00126">
    <property type="entry name" value="HTH_1"/>
    <property type="match status" value="1"/>
</dbReference>
<dbReference type="InterPro" id="IPR036388">
    <property type="entry name" value="WH-like_DNA-bd_sf"/>
</dbReference>
<reference evidence="6 7" key="1">
    <citation type="submission" date="2020-11" db="EMBL/GenBank/DDBJ databases">
        <title>Streptomyces spirodelae sp. nov., isolated from duckweed.</title>
        <authorList>
            <person name="Saimee Y."/>
            <person name="Duangmal K."/>
        </authorList>
    </citation>
    <scope>NUCLEOTIDE SEQUENCE [LARGE SCALE GENOMIC DNA]</scope>
    <source>
        <strain evidence="6 7">S16-07</strain>
    </source>
</reference>
<evidence type="ECO:0000256" key="1">
    <source>
        <dbReference type="ARBA" id="ARBA00009437"/>
    </source>
</evidence>
<feature type="domain" description="HTH lysR-type" evidence="5">
    <location>
        <begin position="7"/>
        <end position="64"/>
    </location>
</feature>
<dbReference type="RefSeq" id="WP_247746714.1">
    <property type="nucleotide sequence ID" value="NZ_JADKMA010000195.1"/>
</dbReference>
<dbReference type="SUPFAM" id="SSF53850">
    <property type="entry name" value="Periplasmic binding protein-like II"/>
    <property type="match status" value="1"/>
</dbReference>
<evidence type="ECO:0000256" key="3">
    <source>
        <dbReference type="ARBA" id="ARBA00023125"/>
    </source>
</evidence>
<accession>A0ABS3XKH3</accession>
<gene>
    <name evidence="6" type="ORF">ITI46_28205</name>
</gene>
<dbReference type="InterPro" id="IPR000847">
    <property type="entry name" value="LysR_HTH_N"/>
</dbReference>
<protein>
    <submittedName>
        <fullName evidence="6">LysR family transcriptional regulator</fullName>
    </submittedName>
</protein>
<dbReference type="Pfam" id="PF03466">
    <property type="entry name" value="LysR_substrate"/>
    <property type="match status" value="1"/>
</dbReference>
<evidence type="ECO:0000313" key="7">
    <source>
        <dbReference type="Proteomes" id="UP001519064"/>
    </source>
</evidence>
<organism evidence="6 7">
    <name type="scientific">Streptomyces oryzae</name>
    <dbReference type="NCBI Taxonomy" id="1434886"/>
    <lineage>
        <taxon>Bacteria</taxon>
        <taxon>Bacillati</taxon>
        <taxon>Actinomycetota</taxon>
        <taxon>Actinomycetes</taxon>
        <taxon>Kitasatosporales</taxon>
        <taxon>Streptomycetaceae</taxon>
        <taxon>Streptomyces</taxon>
    </lineage>
</organism>
<name>A0ABS3XKH3_9ACTN</name>
<dbReference type="PANTHER" id="PTHR30346:SF0">
    <property type="entry name" value="HCA OPERON TRANSCRIPTIONAL ACTIVATOR HCAR"/>
    <property type="match status" value="1"/>
</dbReference>
<dbReference type="PANTHER" id="PTHR30346">
    <property type="entry name" value="TRANSCRIPTIONAL DUAL REGULATOR HCAR-RELATED"/>
    <property type="match status" value="1"/>
</dbReference>
<keyword evidence="3" id="KW-0238">DNA-binding</keyword>
<dbReference type="Gene3D" id="1.10.10.10">
    <property type="entry name" value="Winged helix-like DNA-binding domain superfamily/Winged helix DNA-binding domain"/>
    <property type="match status" value="1"/>
</dbReference>
<comment type="caution">
    <text evidence="6">The sequence shown here is derived from an EMBL/GenBank/DDBJ whole genome shotgun (WGS) entry which is preliminary data.</text>
</comment>
<keyword evidence="2" id="KW-0805">Transcription regulation</keyword>
<dbReference type="Proteomes" id="UP001519064">
    <property type="component" value="Unassembled WGS sequence"/>
</dbReference>
<evidence type="ECO:0000259" key="5">
    <source>
        <dbReference type="PROSITE" id="PS50931"/>
    </source>
</evidence>